<evidence type="ECO:0000256" key="3">
    <source>
        <dbReference type="ARBA" id="ARBA00022989"/>
    </source>
</evidence>
<feature type="transmembrane region" description="Helical" evidence="5">
    <location>
        <begin position="288"/>
        <end position="310"/>
    </location>
</feature>
<dbReference type="PANTHER" id="PTHR43701:SF12">
    <property type="entry name" value="MEMBRANE TRANSPORTER PROTEIN YTNM-RELATED"/>
    <property type="match status" value="1"/>
</dbReference>
<dbReference type="STRING" id="1075417.SAMN05421823_102741"/>
<feature type="transmembrane region" description="Helical" evidence="5">
    <location>
        <begin position="136"/>
        <end position="156"/>
    </location>
</feature>
<evidence type="ECO:0000313" key="6">
    <source>
        <dbReference type="EMBL" id="SDK44176.1"/>
    </source>
</evidence>
<dbReference type="GO" id="GO:0005886">
    <property type="term" value="C:plasma membrane"/>
    <property type="evidence" value="ECO:0007669"/>
    <property type="project" value="UniProtKB-SubCell"/>
</dbReference>
<keyword evidence="3 5" id="KW-1133">Transmembrane helix</keyword>
<feature type="transmembrane region" description="Helical" evidence="5">
    <location>
        <begin position="162"/>
        <end position="179"/>
    </location>
</feature>
<evidence type="ECO:0000256" key="5">
    <source>
        <dbReference type="RuleBase" id="RU363041"/>
    </source>
</evidence>
<sequence>MKRIMNQVAGVLHIPALTIGAKTYHPGRLLMLLLSLVFLYSMMLLVDWIGWGQLLAFKSVLYEHRVELLQYMAVGFVAQLIDGALGMAYGVSSTSFLLSLGLPPAAASASVHLAEVFTTGFSGLAHLTFRNVSRKLLGRLILPGMIGAAAGAYLLSSFDGDFMKPFISLYLLIMGGIIIRKALRKQSPAEQSTKNLGALAAFGGLVDAIGGGGWGPVVTTTLLGRGHHARYVIGSVNTAEFFVALTSSIFFLLMLGSQPWLIVMGLVLGGLFSAPLAAWLCQRLKPRTLMLIVGTVIILLSLRTVFTSWVL</sequence>
<dbReference type="InterPro" id="IPR051598">
    <property type="entry name" value="TSUP/Inactive_protease-like"/>
</dbReference>
<dbReference type="InterPro" id="IPR002781">
    <property type="entry name" value="TM_pro_TauE-like"/>
</dbReference>
<dbReference type="Proteomes" id="UP000198510">
    <property type="component" value="Unassembled WGS sequence"/>
</dbReference>
<protein>
    <recommendedName>
        <fullName evidence="5">Probable membrane transporter protein</fullName>
    </recommendedName>
</protein>
<keyword evidence="5" id="KW-1003">Cell membrane</keyword>
<proteinExistence type="inferred from homology"/>
<evidence type="ECO:0000256" key="2">
    <source>
        <dbReference type="ARBA" id="ARBA00022692"/>
    </source>
</evidence>
<gene>
    <name evidence="6" type="ORF">SAMN05421823_102741</name>
</gene>
<reference evidence="6 7" key="1">
    <citation type="submission" date="2016-10" db="EMBL/GenBank/DDBJ databases">
        <authorList>
            <person name="de Groot N.N."/>
        </authorList>
    </citation>
    <scope>NUCLEOTIDE SEQUENCE [LARGE SCALE GENOMIC DNA]</scope>
    <source>
        <strain evidence="6 7">DSM 25186</strain>
    </source>
</reference>
<dbReference type="AlphaFoldDB" id="A0A1G9BXJ8"/>
<name>A0A1G9BXJ8_9BACT</name>
<feature type="transmembrane region" description="Helical" evidence="5">
    <location>
        <begin position="68"/>
        <end position="89"/>
    </location>
</feature>
<evidence type="ECO:0000256" key="1">
    <source>
        <dbReference type="ARBA" id="ARBA00004141"/>
    </source>
</evidence>
<organism evidence="6 7">
    <name type="scientific">Catalinimonas alkaloidigena</name>
    <dbReference type="NCBI Taxonomy" id="1075417"/>
    <lineage>
        <taxon>Bacteria</taxon>
        <taxon>Pseudomonadati</taxon>
        <taxon>Bacteroidota</taxon>
        <taxon>Cytophagia</taxon>
        <taxon>Cytophagales</taxon>
        <taxon>Catalimonadaceae</taxon>
        <taxon>Catalinimonas</taxon>
    </lineage>
</organism>
<evidence type="ECO:0000313" key="7">
    <source>
        <dbReference type="Proteomes" id="UP000198510"/>
    </source>
</evidence>
<dbReference type="RefSeq" id="WP_218127023.1">
    <property type="nucleotide sequence ID" value="NZ_FNFO01000002.1"/>
</dbReference>
<dbReference type="EMBL" id="FNFO01000002">
    <property type="protein sequence ID" value="SDK44176.1"/>
    <property type="molecule type" value="Genomic_DNA"/>
</dbReference>
<evidence type="ECO:0000256" key="4">
    <source>
        <dbReference type="ARBA" id="ARBA00023136"/>
    </source>
</evidence>
<feature type="transmembrane region" description="Helical" evidence="5">
    <location>
        <begin position="260"/>
        <end position="281"/>
    </location>
</feature>
<keyword evidence="4 5" id="KW-0472">Membrane</keyword>
<comment type="similarity">
    <text evidence="5">Belongs to the 4-toluene sulfonate uptake permease (TSUP) (TC 2.A.102) family.</text>
</comment>
<accession>A0A1G9BXJ8</accession>
<keyword evidence="2 5" id="KW-0812">Transmembrane</keyword>
<dbReference type="PANTHER" id="PTHR43701">
    <property type="entry name" value="MEMBRANE TRANSPORTER PROTEIN MJ0441-RELATED"/>
    <property type="match status" value="1"/>
</dbReference>
<dbReference type="Pfam" id="PF01925">
    <property type="entry name" value="TauE"/>
    <property type="match status" value="1"/>
</dbReference>
<comment type="subcellular location">
    <subcellularLocation>
        <location evidence="5">Cell membrane</location>
        <topology evidence="5">Multi-pass membrane protein</topology>
    </subcellularLocation>
    <subcellularLocation>
        <location evidence="1">Membrane</location>
        <topology evidence="1">Multi-pass membrane protein</topology>
    </subcellularLocation>
</comment>
<feature type="transmembrane region" description="Helical" evidence="5">
    <location>
        <begin position="30"/>
        <end position="56"/>
    </location>
</feature>
<keyword evidence="7" id="KW-1185">Reference proteome</keyword>